<organism evidence="1 2">
    <name type="scientific">Acetobacter pasteurianus NBRC 3188</name>
    <dbReference type="NCBI Taxonomy" id="1226663"/>
    <lineage>
        <taxon>Bacteria</taxon>
        <taxon>Pseudomonadati</taxon>
        <taxon>Pseudomonadota</taxon>
        <taxon>Alphaproteobacteria</taxon>
        <taxon>Acetobacterales</taxon>
        <taxon>Acetobacteraceae</taxon>
        <taxon>Acetobacter</taxon>
    </lineage>
</organism>
<dbReference type="EMBL" id="BDES01000061">
    <property type="protein sequence ID" value="GCD53447.1"/>
    <property type="molecule type" value="Genomic_DNA"/>
</dbReference>
<proteinExistence type="predicted"/>
<name>A0A401WVR7_ACEPA</name>
<sequence length="43" mass="5072">MNWKGEQMMEARLKLSVLVFVPVVHPDEIYSVISRIYAQTHVR</sequence>
<comment type="caution">
    <text evidence="1">The sequence shown here is derived from an EMBL/GenBank/DDBJ whole genome shotgun (WGS) entry which is preliminary data.</text>
</comment>
<evidence type="ECO:0000313" key="1">
    <source>
        <dbReference type="EMBL" id="GCD53447.1"/>
    </source>
</evidence>
<dbReference type="AlphaFoldDB" id="A0A401WVR7"/>
<accession>A0A401WVR7</accession>
<gene>
    <name evidence="1" type="ORF">NBRC3188_2144</name>
</gene>
<reference evidence="1 2" key="1">
    <citation type="submission" date="2016-06" db="EMBL/GenBank/DDBJ databases">
        <title>Acetobacter pasteurianus NBRC 3188 whole genome sequencing project.</title>
        <authorList>
            <person name="Matsutani M."/>
            <person name="Shiwa Y."/>
            <person name="Okamoto-Kainuma A."/>
            <person name="Ishikawa M."/>
            <person name="Koizumi Y."/>
            <person name="Yoshikawa H."/>
            <person name="Yakushi T."/>
            <person name="Matsushita K."/>
        </authorList>
    </citation>
    <scope>NUCLEOTIDE SEQUENCE [LARGE SCALE GENOMIC DNA]</scope>
    <source>
        <strain evidence="1 2">NBRC 3188</strain>
    </source>
</reference>
<dbReference type="Proteomes" id="UP000287300">
    <property type="component" value="Unassembled WGS sequence"/>
</dbReference>
<protein>
    <submittedName>
        <fullName evidence="1">Uncharacterized protein</fullName>
    </submittedName>
</protein>
<evidence type="ECO:0000313" key="2">
    <source>
        <dbReference type="Proteomes" id="UP000287300"/>
    </source>
</evidence>